<dbReference type="InterPro" id="IPR036565">
    <property type="entry name" value="Mur-like_cat_sf"/>
</dbReference>
<feature type="region of interest" description="Disordered" evidence="1">
    <location>
        <begin position="1"/>
        <end position="22"/>
    </location>
</feature>
<dbReference type="Gene3D" id="3.40.1190.10">
    <property type="entry name" value="Mur-like, catalytic domain"/>
    <property type="match status" value="1"/>
</dbReference>
<dbReference type="RefSeq" id="WP_316967599.1">
    <property type="nucleotide sequence ID" value="NZ_JARFPK010000079.1"/>
</dbReference>
<dbReference type="Proteomes" id="UP001220010">
    <property type="component" value="Unassembled WGS sequence"/>
</dbReference>
<evidence type="ECO:0000256" key="1">
    <source>
        <dbReference type="SAM" id="MobiDB-lite"/>
    </source>
</evidence>
<protein>
    <submittedName>
        <fullName evidence="2">Coenzyme F430 synthase</fullName>
    </submittedName>
</protein>
<proteinExistence type="predicted"/>
<feature type="non-terminal residue" evidence="2">
    <location>
        <position position="350"/>
    </location>
</feature>
<name>A0ABT5XB45_9EURY</name>
<reference evidence="2 3" key="1">
    <citation type="submission" date="2023-03" db="EMBL/GenBank/DDBJ databases">
        <title>WGS of Methanotrichaceae archaeon Mx.</title>
        <authorList>
            <person name="Sorokin D.Y."/>
            <person name="Merkel A.Y."/>
        </authorList>
    </citation>
    <scope>NUCLEOTIDE SEQUENCE [LARGE SCALE GENOMIC DNA]</scope>
    <source>
        <strain evidence="2 3">Mx</strain>
    </source>
</reference>
<evidence type="ECO:0000313" key="3">
    <source>
        <dbReference type="Proteomes" id="UP001220010"/>
    </source>
</evidence>
<gene>
    <name evidence="2" type="primary">cfbE</name>
    <name evidence="2" type="ORF">P0O15_11985</name>
</gene>
<organism evidence="2 3">
    <name type="scientific">Candidatus Methanocrinis natronophilus</name>
    <dbReference type="NCBI Taxonomy" id="3033396"/>
    <lineage>
        <taxon>Archaea</taxon>
        <taxon>Methanobacteriati</taxon>
        <taxon>Methanobacteriota</taxon>
        <taxon>Stenosarchaea group</taxon>
        <taxon>Methanomicrobia</taxon>
        <taxon>Methanotrichales</taxon>
        <taxon>Methanotrichaceae</taxon>
        <taxon>Methanocrinis</taxon>
    </lineage>
</organism>
<dbReference type="NCBIfam" id="NF033197">
    <property type="entry name" value="F430_CfbE"/>
    <property type="match status" value="1"/>
</dbReference>
<keyword evidence="3" id="KW-1185">Reference proteome</keyword>
<comment type="caution">
    <text evidence="2">The sequence shown here is derived from an EMBL/GenBank/DDBJ whole genome shotgun (WGS) entry which is preliminary data.</text>
</comment>
<dbReference type="EMBL" id="JARFPK010000079">
    <property type="protein sequence ID" value="MDF0591876.1"/>
    <property type="molecule type" value="Genomic_DNA"/>
</dbReference>
<sequence>MRGAPGGRRVHRRPGIPESYGSPRIDGKVAVLDTIHGAGTIAERMRVMGIDASALEVYHAVPELSSFDLVVAPVHLPPANPARREARRLGRRVLTHHQAVGDLLEGERDYKAFEVTGTVGKTTTSLILSRILSFRGVAVSHTTRGIEVWKDGESRLLRSGLSITPANVILASDAATETSADYLVSEISLGGTGLADFAVLTSFAGDYKVAGGTLWATTAKLQMVSLSKPGSKLIAGEGVKVSADVTFGPGPRGQVYAMDRKIEARGHEAPLSLDEGLDQESYAPAISGAAAAALAAGFDLDEIASALEGFAGLGGRMKETWVDGIHLLDNSNSGLRASGVEAALLRAGTG</sequence>
<accession>A0ABT5XB45</accession>
<evidence type="ECO:0000313" key="2">
    <source>
        <dbReference type="EMBL" id="MDF0591876.1"/>
    </source>
</evidence>
<dbReference type="SUPFAM" id="SSF53623">
    <property type="entry name" value="MurD-like peptide ligases, catalytic domain"/>
    <property type="match status" value="1"/>
</dbReference>